<dbReference type="GO" id="GO:0006396">
    <property type="term" value="P:RNA processing"/>
    <property type="evidence" value="ECO:0007669"/>
    <property type="project" value="InterPro"/>
</dbReference>
<proteinExistence type="predicted"/>
<dbReference type="OrthoDB" id="67027at2759"/>
<dbReference type="EMBL" id="ML992688">
    <property type="protein sequence ID" value="KAF2209206.1"/>
    <property type="molecule type" value="Genomic_DNA"/>
</dbReference>
<reference evidence="1" key="1">
    <citation type="journal article" date="2020" name="Stud. Mycol.">
        <title>101 Dothideomycetes genomes: a test case for predicting lifestyles and emergence of pathogens.</title>
        <authorList>
            <person name="Haridas S."/>
            <person name="Albert R."/>
            <person name="Binder M."/>
            <person name="Bloem J."/>
            <person name="Labutti K."/>
            <person name="Salamov A."/>
            <person name="Andreopoulos B."/>
            <person name="Baker S."/>
            <person name="Barry K."/>
            <person name="Bills G."/>
            <person name="Bluhm B."/>
            <person name="Cannon C."/>
            <person name="Castanera R."/>
            <person name="Culley D."/>
            <person name="Daum C."/>
            <person name="Ezra D."/>
            <person name="Gonzalez J."/>
            <person name="Henrissat B."/>
            <person name="Kuo A."/>
            <person name="Liang C."/>
            <person name="Lipzen A."/>
            <person name="Lutzoni F."/>
            <person name="Magnuson J."/>
            <person name="Mondo S."/>
            <person name="Nolan M."/>
            <person name="Ohm R."/>
            <person name="Pangilinan J."/>
            <person name="Park H.-J."/>
            <person name="Ramirez L."/>
            <person name="Alfaro M."/>
            <person name="Sun H."/>
            <person name="Tritt A."/>
            <person name="Yoshinaga Y."/>
            <person name="Zwiers L.-H."/>
            <person name="Turgeon B."/>
            <person name="Goodwin S."/>
            <person name="Spatafora J."/>
            <person name="Crous P."/>
            <person name="Grigoriev I."/>
        </authorList>
    </citation>
    <scope>NUCLEOTIDE SEQUENCE</scope>
    <source>
        <strain evidence="1">SCOH1-5</strain>
    </source>
</reference>
<dbReference type="Gene3D" id="1.10.1520.10">
    <property type="entry name" value="Ribonuclease III domain"/>
    <property type="match status" value="1"/>
</dbReference>
<gene>
    <name evidence="1" type="ORF">CERZMDRAFT_87178</name>
</gene>
<keyword evidence="2" id="KW-1185">Reference proteome</keyword>
<dbReference type="GO" id="GO:0004525">
    <property type="term" value="F:ribonuclease III activity"/>
    <property type="evidence" value="ECO:0007669"/>
    <property type="project" value="InterPro"/>
</dbReference>
<organism evidence="1 2">
    <name type="scientific">Cercospora zeae-maydis SCOH1-5</name>
    <dbReference type="NCBI Taxonomy" id="717836"/>
    <lineage>
        <taxon>Eukaryota</taxon>
        <taxon>Fungi</taxon>
        <taxon>Dikarya</taxon>
        <taxon>Ascomycota</taxon>
        <taxon>Pezizomycotina</taxon>
        <taxon>Dothideomycetes</taxon>
        <taxon>Dothideomycetidae</taxon>
        <taxon>Mycosphaerellales</taxon>
        <taxon>Mycosphaerellaceae</taxon>
        <taxon>Cercospora</taxon>
    </lineage>
</organism>
<sequence>MTRPSDPRRAQEILTYVFQNVDLLREALQAPGLGAIVGGRVVSDGNKRLYCSGLALSKHRSSLLAIREAVVETQFCTAPARLAQLAQQTTLDICVATSPSQRNDELPASLLADTLKAVLAAVWIDCGFDLNVWTPVAAALGYMHHQISTLDERRYRDLASSLDIDFLVTSYCFVHEIALACSSPLALAFQHDPLDLDGPTLHSNLYIMKLEGQAP</sequence>
<accession>A0A6A6F612</accession>
<name>A0A6A6F612_9PEZI</name>
<evidence type="ECO:0000313" key="2">
    <source>
        <dbReference type="Proteomes" id="UP000799539"/>
    </source>
</evidence>
<dbReference type="AlphaFoldDB" id="A0A6A6F612"/>
<dbReference type="SUPFAM" id="SSF69065">
    <property type="entry name" value="RNase III domain-like"/>
    <property type="match status" value="1"/>
</dbReference>
<dbReference type="InterPro" id="IPR036389">
    <property type="entry name" value="RNase_III_sf"/>
</dbReference>
<protein>
    <recommendedName>
        <fullName evidence="3">RNase III domain-containing protein</fullName>
    </recommendedName>
</protein>
<dbReference type="Proteomes" id="UP000799539">
    <property type="component" value="Unassembled WGS sequence"/>
</dbReference>
<evidence type="ECO:0008006" key="3">
    <source>
        <dbReference type="Google" id="ProtNLM"/>
    </source>
</evidence>
<evidence type="ECO:0000313" key="1">
    <source>
        <dbReference type="EMBL" id="KAF2209206.1"/>
    </source>
</evidence>